<gene>
    <name evidence="2" type="ORF">J5O05_12170</name>
</gene>
<evidence type="ECO:0000313" key="2">
    <source>
        <dbReference type="EMBL" id="QTH70683.1"/>
    </source>
</evidence>
<sequence>MLNMIKKMALKNRSTKFAGQSPVLSGKVDFTSEMLAMVSGAGPRITPESRTKRKSIRVLLRDIFGLTLGALIVWGFLMAFLINVLMHFTTKHKLMPTIVTSFYVFLSYFISDDLASLTVQPNAYLNWAIFDLVTIMLIFISLKVAKLPFNTASYYVFGGLSISTLLYLSMHIDVDIYNNRSPWILWDIFGYGGTLVDLMMITVLILNRDILQIGRLFYRGSKPSPIELSAK</sequence>
<keyword evidence="1" id="KW-0812">Transmembrane</keyword>
<dbReference type="Proteomes" id="UP000664904">
    <property type="component" value="Chromosome"/>
</dbReference>
<keyword evidence="1" id="KW-1133">Transmembrane helix</keyword>
<name>A0A975DF89_9GAMM</name>
<dbReference type="AlphaFoldDB" id="A0A975DF89"/>
<accession>A0A975DF89</accession>
<feature type="transmembrane region" description="Helical" evidence="1">
    <location>
        <begin position="123"/>
        <end position="142"/>
    </location>
</feature>
<dbReference type="EMBL" id="CP072133">
    <property type="protein sequence ID" value="QTH70683.1"/>
    <property type="molecule type" value="Genomic_DNA"/>
</dbReference>
<keyword evidence="1" id="KW-0472">Membrane</keyword>
<evidence type="ECO:0000313" key="3">
    <source>
        <dbReference type="Proteomes" id="UP000664904"/>
    </source>
</evidence>
<organism evidence="2 3">
    <name type="scientific">Pseudoalteromonas xiamenensis</name>
    <dbReference type="NCBI Taxonomy" id="882626"/>
    <lineage>
        <taxon>Bacteria</taxon>
        <taxon>Pseudomonadati</taxon>
        <taxon>Pseudomonadota</taxon>
        <taxon>Gammaproteobacteria</taxon>
        <taxon>Alteromonadales</taxon>
        <taxon>Pseudoalteromonadaceae</taxon>
        <taxon>Pseudoalteromonas</taxon>
    </lineage>
</organism>
<proteinExistence type="predicted"/>
<keyword evidence="3" id="KW-1185">Reference proteome</keyword>
<feature type="transmembrane region" description="Helical" evidence="1">
    <location>
        <begin position="63"/>
        <end position="82"/>
    </location>
</feature>
<evidence type="ECO:0000256" key="1">
    <source>
        <dbReference type="SAM" id="Phobius"/>
    </source>
</evidence>
<feature type="transmembrane region" description="Helical" evidence="1">
    <location>
        <begin position="184"/>
        <end position="206"/>
    </location>
</feature>
<protein>
    <submittedName>
        <fullName evidence="2">Uncharacterized protein</fullName>
    </submittedName>
</protein>
<dbReference type="KEGG" id="pxi:J5O05_12170"/>
<feature type="transmembrane region" description="Helical" evidence="1">
    <location>
        <begin position="154"/>
        <end position="172"/>
    </location>
</feature>
<dbReference type="RefSeq" id="WP_208842267.1">
    <property type="nucleotide sequence ID" value="NZ_CP072133.1"/>
</dbReference>
<reference evidence="2" key="1">
    <citation type="submission" date="2021-03" db="EMBL/GenBank/DDBJ databases">
        <title>Complete Genome of Pseudoalteromonas xiamenensis STKMTI.2, a new potential marine bacterium producing anti-Vibrio compounds.</title>
        <authorList>
            <person name="Handayani D.P."/>
            <person name="Isnansetyo A."/>
            <person name="Istiqomah I."/>
            <person name="Jumina J."/>
        </authorList>
    </citation>
    <scope>NUCLEOTIDE SEQUENCE</scope>
    <source>
        <strain evidence="2">STKMTI.2</strain>
    </source>
</reference>